<proteinExistence type="predicted"/>
<dbReference type="EMBL" id="JACHJK010000016">
    <property type="protein sequence ID" value="MBB5931459.1"/>
    <property type="molecule type" value="Genomic_DNA"/>
</dbReference>
<comment type="caution">
    <text evidence="2">The sequence shown here is derived from an EMBL/GenBank/DDBJ whole genome shotgun (WGS) entry which is preliminary data.</text>
</comment>
<sequence length="359" mass="37964">MHKTLTAAAVTGVVLAGAAACGTMEQLSAGKKLDRAFEKLGEKNTISFELDLDTDAASLKALDAESEPEPGEEIPDEAAELLSGVKIKVTVQSKKPIAESGEKDLVGTAVKLSGPDGDIAEYRVIGDYTYFRSDRDAVSRATGSPMPAPEDLPPQAGAIKDVLEGKWVKFNTKEMRKTAAEGQGAEEGPAPAPSVDAKTQKKLVNALRKVIAHEVRFKTAGGEDGTEHITATAPFRTLVTELLREIRPLADDLPPGVELPTEKDLKDAPVAKATADFTLKNGELSEVDVDLAKLADNAKVKKLGLTLRMGGGTRPTAPAGATELDLEELAQGFFGAPEPDDAEFDTSGLGDPDFPQDEY</sequence>
<feature type="compositionally biased region" description="Low complexity" evidence="1">
    <location>
        <begin position="180"/>
        <end position="189"/>
    </location>
</feature>
<dbReference type="RefSeq" id="WP_308288279.1">
    <property type="nucleotide sequence ID" value="NZ_BAAAWF010000024.1"/>
</dbReference>
<feature type="region of interest" description="Disordered" evidence="1">
    <location>
        <begin position="334"/>
        <end position="359"/>
    </location>
</feature>
<evidence type="ECO:0000313" key="3">
    <source>
        <dbReference type="Proteomes" id="UP000585836"/>
    </source>
</evidence>
<dbReference type="PROSITE" id="PS51257">
    <property type="entry name" value="PROKAR_LIPOPROTEIN"/>
    <property type="match status" value="1"/>
</dbReference>
<name>A0A7W9Q0M5_9ACTN</name>
<gene>
    <name evidence="2" type="ORF">FHS34_006968</name>
</gene>
<feature type="region of interest" description="Disordered" evidence="1">
    <location>
        <begin position="178"/>
        <end position="197"/>
    </location>
</feature>
<reference evidence="2 3" key="1">
    <citation type="submission" date="2020-08" db="EMBL/GenBank/DDBJ databases">
        <title>Genomic Encyclopedia of Type Strains, Phase III (KMG-III): the genomes of soil and plant-associated and newly described type strains.</title>
        <authorList>
            <person name="Whitman W."/>
        </authorList>
    </citation>
    <scope>NUCLEOTIDE SEQUENCE [LARGE SCALE GENOMIC DNA]</scope>
    <source>
        <strain evidence="2 3">CECT 3313</strain>
    </source>
</reference>
<evidence type="ECO:0000313" key="2">
    <source>
        <dbReference type="EMBL" id="MBB5931459.1"/>
    </source>
</evidence>
<keyword evidence="3" id="KW-1185">Reference proteome</keyword>
<accession>A0A7W9Q0M5</accession>
<evidence type="ECO:0000256" key="1">
    <source>
        <dbReference type="SAM" id="MobiDB-lite"/>
    </source>
</evidence>
<protein>
    <recommendedName>
        <fullName evidence="4">Lipoprotein</fullName>
    </recommendedName>
</protein>
<organism evidence="2 3">
    <name type="scientific">Streptomyces echinatus</name>
    <dbReference type="NCBI Taxonomy" id="67293"/>
    <lineage>
        <taxon>Bacteria</taxon>
        <taxon>Bacillati</taxon>
        <taxon>Actinomycetota</taxon>
        <taxon>Actinomycetes</taxon>
        <taxon>Kitasatosporales</taxon>
        <taxon>Streptomycetaceae</taxon>
        <taxon>Streptomyces</taxon>
    </lineage>
</organism>
<dbReference type="AlphaFoldDB" id="A0A7W9Q0M5"/>
<dbReference type="Proteomes" id="UP000585836">
    <property type="component" value="Unassembled WGS sequence"/>
</dbReference>
<evidence type="ECO:0008006" key="4">
    <source>
        <dbReference type="Google" id="ProtNLM"/>
    </source>
</evidence>